<evidence type="ECO:0000313" key="4">
    <source>
        <dbReference type="Proteomes" id="UP000176260"/>
    </source>
</evidence>
<dbReference type="InterPro" id="IPR008972">
    <property type="entry name" value="Cupredoxin"/>
</dbReference>
<evidence type="ECO:0000259" key="2">
    <source>
        <dbReference type="PROSITE" id="PS50846"/>
    </source>
</evidence>
<gene>
    <name evidence="3" type="ORF">A2Y67_00850</name>
</gene>
<organism evidence="3 4">
    <name type="scientific">Candidatus Buchananbacteria bacterium RBG_13_39_9</name>
    <dbReference type="NCBI Taxonomy" id="1797531"/>
    <lineage>
        <taxon>Bacteria</taxon>
        <taxon>Candidatus Buchananiibacteriota</taxon>
    </lineage>
</organism>
<protein>
    <recommendedName>
        <fullName evidence="2">HMA domain-containing protein</fullName>
    </recommendedName>
</protein>
<feature type="transmembrane region" description="Helical" evidence="1">
    <location>
        <begin position="197"/>
        <end position="216"/>
    </location>
</feature>
<dbReference type="Pfam" id="PF13473">
    <property type="entry name" value="Cupredoxin_1"/>
    <property type="match status" value="1"/>
</dbReference>
<dbReference type="InterPro" id="IPR039447">
    <property type="entry name" value="UreH-like_TM_dom"/>
</dbReference>
<dbReference type="PROSITE" id="PS50846">
    <property type="entry name" value="HMA_2"/>
    <property type="match status" value="1"/>
</dbReference>
<comment type="caution">
    <text evidence="3">The sequence shown here is derived from an EMBL/GenBank/DDBJ whole genome shotgun (WGS) entry which is preliminary data.</text>
</comment>
<dbReference type="GO" id="GO:0046872">
    <property type="term" value="F:metal ion binding"/>
    <property type="evidence" value="ECO:0007669"/>
    <property type="project" value="InterPro"/>
</dbReference>
<keyword evidence="1" id="KW-0812">Transmembrane</keyword>
<dbReference type="PANTHER" id="PTHR42208:SF1">
    <property type="entry name" value="HEAVY METAL TRANSPORTER"/>
    <property type="match status" value="1"/>
</dbReference>
<proteinExistence type="predicted"/>
<dbReference type="SUPFAM" id="SSF55008">
    <property type="entry name" value="HMA, heavy metal-associated domain"/>
    <property type="match status" value="1"/>
</dbReference>
<dbReference type="AlphaFoldDB" id="A0A1G1XLX9"/>
<feature type="transmembrane region" description="Helical" evidence="1">
    <location>
        <begin position="279"/>
        <end position="301"/>
    </location>
</feature>
<dbReference type="Pfam" id="PF00403">
    <property type="entry name" value="HMA"/>
    <property type="match status" value="1"/>
</dbReference>
<accession>A0A1G1XLX9</accession>
<dbReference type="Gene3D" id="2.60.40.420">
    <property type="entry name" value="Cupredoxins - blue copper proteins"/>
    <property type="match status" value="1"/>
</dbReference>
<dbReference type="CDD" id="cd00371">
    <property type="entry name" value="HMA"/>
    <property type="match status" value="1"/>
</dbReference>
<evidence type="ECO:0000313" key="3">
    <source>
        <dbReference type="EMBL" id="OGY41135.1"/>
    </source>
</evidence>
<feature type="transmembrane region" description="Helical" evidence="1">
    <location>
        <begin position="85"/>
        <end position="105"/>
    </location>
</feature>
<dbReference type="SUPFAM" id="SSF49503">
    <property type="entry name" value="Cupredoxins"/>
    <property type="match status" value="1"/>
</dbReference>
<keyword evidence="1" id="KW-0472">Membrane</keyword>
<dbReference type="Proteomes" id="UP000176260">
    <property type="component" value="Unassembled WGS sequence"/>
</dbReference>
<dbReference type="InterPro" id="IPR036163">
    <property type="entry name" value="HMA_dom_sf"/>
</dbReference>
<feature type="transmembrane region" description="Helical" evidence="1">
    <location>
        <begin position="244"/>
        <end position="267"/>
    </location>
</feature>
<dbReference type="EMBL" id="MHIA01000033">
    <property type="protein sequence ID" value="OGY41135.1"/>
    <property type="molecule type" value="Genomic_DNA"/>
</dbReference>
<dbReference type="Gene3D" id="3.30.70.100">
    <property type="match status" value="1"/>
</dbReference>
<feature type="transmembrane region" description="Helical" evidence="1">
    <location>
        <begin position="313"/>
        <end position="335"/>
    </location>
</feature>
<dbReference type="PANTHER" id="PTHR42208">
    <property type="entry name" value="HEAVY METAL TRANSPORTER-RELATED"/>
    <property type="match status" value="1"/>
</dbReference>
<dbReference type="InterPro" id="IPR028096">
    <property type="entry name" value="EfeO_Cupredoxin"/>
</dbReference>
<keyword evidence="1" id="KW-1133">Transmembrane helix</keyword>
<feature type="domain" description="HMA" evidence="2">
    <location>
        <begin position="3"/>
        <end position="69"/>
    </location>
</feature>
<reference evidence="3 4" key="1">
    <citation type="journal article" date="2016" name="Nat. Commun.">
        <title>Thousands of microbial genomes shed light on interconnected biogeochemical processes in an aquifer system.</title>
        <authorList>
            <person name="Anantharaman K."/>
            <person name="Brown C.T."/>
            <person name="Hug L.A."/>
            <person name="Sharon I."/>
            <person name="Castelle C.J."/>
            <person name="Probst A.J."/>
            <person name="Thomas B.C."/>
            <person name="Singh A."/>
            <person name="Wilkins M.J."/>
            <person name="Karaoz U."/>
            <person name="Brodie E.L."/>
            <person name="Williams K.H."/>
            <person name="Hubbard S.S."/>
            <person name="Banfield J.F."/>
        </authorList>
    </citation>
    <scope>NUCLEOTIDE SEQUENCE [LARGE SCALE GENOMIC DNA]</scope>
</reference>
<feature type="transmembrane region" description="Helical" evidence="1">
    <location>
        <begin position="125"/>
        <end position="152"/>
    </location>
</feature>
<sequence>MIRKIHFIIEGTHCQSCKTLLESELNILSGINKVAINYINGQTYLEYDDLKVSEKQIFAKIEKLNYKPQMFKDAAKVNTKSSNSFILGLLIPFGIIFVIGMYLIFRQIGGFELLSKLNQGNIGYGLIFIIGLLAGLHCLGMCGSIVVSYSTLCSDDNKKSLWPHWQYNIGRIASYTLIGAILGGFGAFFGINPIFNGVLTVLAGILMLFLGLSLIFKWSILEKLKLQTPQFIAKYIFNKKNTKTAPLIIGLLNGFMPCGPLQAMQLYALASGNALKGALSLFIFALGTSILMFSFGAFLSLISQRQIKNILKFSGALVIVLSLLMINRGLANFGLTLNLSPTSSQQPIITQNNGQFQEVKMDLTYYGYEPNVIPIKKDLPVRWIINVKQLSGCASKILLPDYNISKNLSVGENIIEFTPTKVGEIKFSCGMRMIWGKFIVS</sequence>
<feature type="transmembrane region" description="Helical" evidence="1">
    <location>
        <begin position="172"/>
        <end position="191"/>
    </location>
</feature>
<name>A0A1G1XLX9_9BACT</name>
<evidence type="ECO:0000256" key="1">
    <source>
        <dbReference type="SAM" id="Phobius"/>
    </source>
</evidence>
<dbReference type="Pfam" id="PF13386">
    <property type="entry name" value="DsbD_2"/>
    <property type="match status" value="1"/>
</dbReference>
<dbReference type="InterPro" id="IPR006121">
    <property type="entry name" value="HMA_dom"/>
</dbReference>